<dbReference type="Gene3D" id="3.40.630.30">
    <property type="match status" value="1"/>
</dbReference>
<gene>
    <name evidence="4" type="ORF">SAMN06265350_103188</name>
</gene>
<dbReference type="Pfam" id="PF00583">
    <property type="entry name" value="Acetyltransf_1"/>
    <property type="match status" value="1"/>
</dbReference>
<dbReference type="PANTHER" id="PTHR43877">
    <property type="entry name" value="AMINOALKYLPHOSPHONATE N-ACETYLTRANSFERASE-RELATED-RELATED"/>
    <property type="match status" value="1"/>
</dbReference>
<dbReference type="InterPro" id="IPR016181">
    <property type="entry name" value="Acyl_CoA_acyltransferase"/>
</dbReference>
<evidence type="ECO:0000313" key="5">
    <source>
        <dbReference type="Proteomes" id="UP000315971"/>
    </source>
</evidence>
<dbReference type="InterPro" id="IPR000182">
    <property type="entry name" value="GNAT_dom"/>
</dbReference>
<keyword evidence="2" id="KW-0012">Acyltransferase</keyword>
<dbReference type="RefSeq" id="WP_142602516.1">
    <property type="nucleotide sequence ID" value="NZ_FXSZ01000003.1"/>
</dbReference>
<sequence length="150" mass="17293">MFFREAKPSDFKELHAIRMSVKENVLSNPSLITAEDYEYHVSVLGKGWVCEIDHIIIGFSIVNLLKNNIWALFVRPEYEGLGVGKQLHDTMLNWYFSQTKAAVWLSTQPNSRADGFYRKSGWKATGKDSHGDTIFELTYNDWNKQNKSTI</sequence>
<feature type="domain" description="N-acetyltransferase" evidence="3">
    <location>
        <begin position="1"/>
        <end position="140"/>
    </location>
</feature>
<evidence type="ECO:0000256" key="2">
    <source>
        <dbReference type="ARBA" id="ARBA00023315"/>
    </source>
</evidence>
<evidence type="ECO:0000259" key="3">
    <source>
        <dbReference type="PROSITE" id="PS51186"/>
    </source>
</evidence>
<name>A0A521C3L0_9SPHI</name>
<dbReference type="Proteomes" id="UP000315971">
    <property type="component" value="Unassembled WGS sequence"/>
</dbReference>
<dbReference type="SUPFAM" id="SSF55729">
    <property type="entry name" value="Acyl-CoA N-acyltransferases (Nat)"/>
    <property type="match status" value="1"/>
</dbReference>
<evidence type="ECO:0000256" key="1">
    <source>
        <dbReference type="ARBA" id="ARBA00022679"/>
    </source>
</evidence>
<protein>
    <submittedName>
        <fullName evidence="4">Acetyltransferase (GNAT) domain-containing protein</fullName>
    </submittedName>
</protein>
<dbReference type="EMBL" id="FXSZ01000003">
    <property type="protein sequence ID" value="SMO53988.1"/>
    <property type="molecule type" value="Genomic_DNA"/>
</dbReference>
<reference evidence="4 5" key="1">
    <citation type="submission" date="2017-05" db="EMBL/GenBank/DDBJ databases">
        <authorList>
            <person name="Varghese N."/>
            <person name="Submissions S."/>
        </authorList>
    </citation>
    <scope>NUCLEOTIDE SEQUENCE [LARGE SCALE GENOMIC DNA]</scope>
    <source>
        <strain evidence="4 5">DSM 21342</strain>
    </source>
</reference>
<dbReference type="InterPro" id="IPR050832">
    <property type="entry name" value="Bact_Acetyltransf"/>
</dbReference>
<keyword evidence="5" id="KW-1185">Reference proteome</keyword>
<accession>A0A521C3L0</accession>
<dbReference type="GO" id="GO:0016747">
    <property type="term" value="F:acyltransferase activity, transferring groups other than amino-acyl groups"/>
    <property type="evidence" value="ECO:0007669"/>
    <property type="project" value="InterPro"/>
</dbReference>
<organism evidence="4 5">
    <name type="scientific">Solitalea koreensis</name>
    <dbReference type="NCBI Taxonomy" id="543615"/>
    <lineage>
        <taxon>Bacteria</taxon>
        <taxon>Pseudomonadati</taxon>
        <taxon>Bacteroidota</taxon>
        <taxon>Sphingobacteriia</taxon>
        <taxon>Sphingobacteriales</taxon>
        <taxon>Sphingobacteriaceae</taxon>
        <taxon>Solitalea</taxon>
    </lineage>
</organism>
<dbReference type="PROSITE" id="PS51186">
    <property type="entry name" value="GNAT"/>
    <property type="match status" value="1"/>
</dbReference>
<dbReference type="PANTHER" id="PTHR43877:SF2">
    <property type="entry name" value="AMINOALKYLPHOSPHONATE N-ACETYLTRANSFERASE-RELATED"/>
    <property type="match status" value="1"/>
</dbReference>
<dbReference type="AlphaFoldDB" id="A0A521C3L0"/>
<proteinExistence type="predicted"/>
<dbReference type="OrthoDB" id="7356080at2"/>
<keyword evidence="1 4" id="KW-0808">Transferase</keyword>
<dbReference type="CDD" id="cd04301">
    <property type="entry name" value="NAT_SF"/>
    <property type="match status" value="1"/>
</dbReference>
<evidence type="ECO:0000313" key="4">
    <source>
        <dbReference type="EMBL" id="SMO53988.1"/>
    </source>
</evidence>